<keyword evidence="1" id="KW-0862">Zinc</keyword>
<evidence type="ECO:0000313" key="5">
    <source>
        <dbReference type="Proteomes" id="UP000619265"/>
    </source>
</evidence>
<reference evidence="4" key="1">
    <citation type="submission" date="2015-10" db="EMBL/GenBank/DDBJ databases">
        <authorList>
            <person name="Martinez-Garcia P.J."/>
            <person name="Crepeau M.W."/>
            <person name="Puiu D."/>
            <person name="Gonzalez-Ibeas D."/>
            <person name="Whalen J."/>
            <person name="Stevens K."/>
            <person name="Paul R."/>
            <person name="Butterfield T."/>
            <person name="Britton M."/>
            <person name="Reagan R."/>
            <person name="Chakraborty S."/>
            <person name="Walawage S.L."/>
            <person name="Vasquez-Gross H.A."/>
            <person name="Cardeno C."/>
            <person name="Famula R."/>
            <person name="Pratt K."/>
            <person name="Kuruganti S."/>
            <person name="Aradhya M.K."/>
            <person name="Leslie C.A."/>
            <person name="Dandekar A.M."/>
            <person name="Salzberg S.L."/>
            <person name="Wegrzyn J.L."/>
            <person name="Langley C.H."/>
            <person name="Neale D.B."/>
        </authorList>
    </citation>
    <scope>NUCLEOTIDE SEQUENCE</scope>
    <source>
        <tissue evidence="4">Leaves</tissue>
    </source>
</reference>
<feature type="compositionally biased region" description="Basic and acidic residues" evidence="2">
    <location>
        <begin position="1"/>
        <end position="12"/>
    </location>
</feature>
<accession>A0A834D2I9</accession>
<sequence>MVVSAESEKHVGETSSDSNIELDADGTNEVSEDDERVEPPKSWMVFTTDKDVLAYYKRYVKQEGFGVITKRTKREVDGSAKYEMLFALFVGANHYGQSILLGACLISREDTSTFVWLFEVWLMCMNGRTPKAIITNKDWAMKNAIAIVFPNSCHRYCLWHIKRKLSEKLGSHKAYDIGLKMAIQSALYDTQSCEEFEEKWRQLLHKYNLTDNA</sequence>
<dbReference type="PANTHER" id="PTHR31669:SF297">
    <property type="entry name" value="PROTEIN FAR1-RELATED SEQUENCE"/>
    <property type="match status" value="1"/>
</dbReference>
<protein>
    <recommendedName>
        <fullName evidence="1">Protein FAR1-RELATED SEQUENCE</fullName>
    </recommendedName>
</protein>
<dbReference type="AlphaFoldDB" id="A0A834D2I9"/>
<dbReference type="Proteomes" id="UP000619265">
    <property type="component" value="Unassembled WGS sequence"/>
</dbReference>
<keyword evidence="1" id="KW-0863">Zinc-finger</keyword>
<dbReference type="InterPro" id="IPR031052">
    <property type="entry name" value="FHY3/FAR1"/>
</dbReference>
<keyword evidence="1" id="KW-0479">Metal-binding</keyword>
<proteinExistence type="inferred from homology"/>
<reference evidence="4" key="2">
    <citation type="submission" date="2020-03" db="EMBL/GenBank/DDBJ databases">
        <title>Walnut 2.0.</title>
        <authorList>
            <person name="Marrano A."/>
            <person name="Britton M."/>
            <person name="Zimin A.V."/>
            <person name="Zaini P.A."/>
            <person name="Workman R."/>
            <person name="Puiu D."/>
            <person name="Bianco L."/>
            <person name="Allen B.J."/>
            <person name="Troggio M."/>
            <person name="Leslie C.A."/>
            <person name="Timp W."/>
            <person name="Dendekar A."/>
            <person name="Salzberg S.L."/>
            <person name="Neale D.B."/>
        </authorList>
    </citation>
    <scope>NUCLEOTIDE SEQUENCE</scope>
    <source>
        <tissue evidence="4">Leaves</tissue>
    </source>
</reference>
<organism evidence="4 5">
    <name type="scientific">Juglans regia</name>
    <name type="common">English walnut</name>
    <dbReference type="NCBI Taxonomy" id="51240"/>
    <lineage>
        <taxon>Eukaryota</taxon>
        <taxon>Viridiplantae</taxon>
        <taxon>Streptophyta</taxon>
        <taxon>Embryophyta</taxon>
        <taxon>Tracheophyta</taxon>
        <taxon>Spermatophyta</taxon>
        <taxon>Magnoliopsida</taxon>
        <taxon>eudicotyledons</taxon>
        <taxon>Gunneridae</taxon>
        <taxon>Pentapetalae</taxon>
        <taxon>rosids</taxon>
        <taxon>fabids</taxon>
        <taxon>Fagales</taxon>
        <taxon>Juglandaceae</taxon>
        <taxon>Juglans</taxon>
    </lineage>
</organism>
<dbReference type="EMBL" id="LIHL02000004">
    <property type="protein sequence ID" value="KAF5472521.1"/>
    <property type="molecule type" value="Genomic_DNA"/>
</dbReference>
<evidence type="ECO:0000313" key="4">
    <source>
        <dbReference type="EMBL" id="KAF5472521.1"/>
    </source>
</evidence>
<comment type="function">
    <text evidence="1">Putative transcription activator involved in regulating light control of development.</text>
</comment>
<dbReference type="PANTHER" id="PTHR31669">
    <property type="entry name" value="PROTEIN FAR1-RELATED SEQUENCE 10-RELATED"/>
    <property type="match status" value="1"/>
</dbReference>
<feature type="region of interest" description="Disordered" evidence="2">
    <location>
        <begin position="1"/>
        <end position="36"/>
    </location>
</feature>
<feature type="compositionally biased region" description="Acidic residues" evidence="2">
    <location>
        <begin position="20"/>
        <end position="36"/>
    </location>
</feature>
<dbReference type="GO" id="GO:0008270">
    <property type="term" value="F:zinc ion binding"/>
    <property type="evidence" value="ECO:0007669"/>
    <property type="project" value="UniProtKB-UniRule"/>
</dbReference>
<dbReference type="Gramene" id="Jr04_11410_p1">
    <property type="protein sequence ID" value="cds.Jr04_11410_p1"/>
    <property type="gene ID" value="Jr04_11410"/>
</dbReference>
<dbReference type="GO" id="GO:0005634">
    <property type="term" value="C:nucleus"/>
    <property type="evidence" value="ECO:0007669"/>
    <property type="project" value="UniProtKB-SubCell"/>
</dbReference>
<keyword evidence="1" id="KW-0539">Nucleus</keyword>
<evidence type="ECO:0000256" key="2">
    <source>
        <dbReference type="SAM" id="MobiDB-lite"/>
    </source>
</evidence>
<comment type="subcellular location">
    <subcellularLocation>
        <location evidence="1">Nucleus</location>
    </subcellularLocation>
</comment>
<dbReference type="InterPro" id="IPR018289">
    <property type="entry name" value="MULE_transposase_dom"/>
</dbReference>
<name>A0A834D2I9_JUGRE</name>
<evidence type="ECO:0000256" key="1">
    <source>
        <dbReference type="RuleBase" id="RU367018"/>
    </source>
</evidence>
<comment type="similarity">
    <text evidence="1">Belongs to the FHY3/FAR1 family.</text>
</comment>
<evidence type="ECO:0000259" key="3">
    <source>
        <dbReference type="Pfam" id="PF10551"/>
    </source>
</evidence>
<feature type="domain" description="MULE transposase" evidence="3">
    <location>
        <begin position="80"/>
        <end position="163"/>
    </location>
</feature>
<dbReference type="GO" id="GO:0006355">
    <property type="term" value="P:regulation of DNA-templated transcription"/>
    <property type="evidence" value="ECO:0007669"/>
    <property type="project" value="UniProtKB-UniRule"/>
</dbReference>
<dbReference type="Pfam" id="PF10551">
    <property type="entry name" value="MULE"/>
    <property type="match status" value="1"/>
</dbReference>
<comment type="caution">
    <text evidence="4">The sequence shown here is derived from an EMBL/GenBank/DDBJ whole genome shotgun (WGS) entry which is preliminary data.</text>
</comment>
<gene>
    <name evidence="4" type="ORF">F2P56_009233</name>
</gene>